<dbReference type="AlphaFoldDB" id="A0A284QPN1"/>
<evidence type="ECO:0000313" key="3">
    <source>
        <dbReference type="Proteomes" id="UP000219338"/>
    </source>
</evidence>
<dbReference type="Proteomes" id="UP000219338">
    <property type="component" value="Unassembled WGS sequence"/>
</dbReference>
<name>A0A284QPN1_ARMOS</name>
<keyword evidence="3" id="KW-1185">Reference proteome</keyword>
<protein>
    <submittedName>
        <fullName evidence="2">Uncharacterized protein</fullName>
    </submittedName>
</protein>
<organism evidence="2 3">
    <name type="scientific">Armillaria ostoyae</name>
    <name type="common">Armillaria root rot fungus</name>
    <dbReference type="NCBI Taxonomy" id="47428"/>
    <lineage>
        <taxon>Eukaryota</taxon>
        <taxon>Fungi</taxon>
        <taxon>Dikarya</taxon>
        <taxon>Basidiomycota</taxon>
        <taxon>Agaricomycotina</taxon>
        <taxon>Agaricomycetes</taxon>
        <taxon>Agaricomycetidae</taxon>
        <taxon>Agaricales</taxon>
        <taxon>Marasmiineae</taxon>
        <taxon>Physalacriaceae</taxon>
        <taxon>Armillaria</taxon>
    </lineage>
</organism>
<dbReference type="EMBL" id="FUEG01000001">
    <property type="protein sequence ID" value="SJK98427.1"/>
    <property type="molecule type" value="Genomic_DNA"/>
</dbReference>
<sequence length="77" mass="8421">MASYAESDHLAPDGNHPLIGPQQAASRMDFGGRLQHPRGEIPTLEGKMSLERPIATGNVKQRKNTMQHGFSVDLNDP</sequence>
<proteinExistence type="predicted"/>
<accession>A0A284QPN1</accession>
<feature type="region of interest" description="Disordered" evidence="1">
    <location>
        <begin position="1"/>
        <end position="48"/>
    </location>
</feature>
<evidence type="ECO:0000256" key="1">
    <source>
        <dbReference type="SAM" id="MobiDB-lite"/>
    </source>
</evidence>
<dbReference type="OrthoDB" id="10584738at2759"/>
<gene>
    <name evidence="2" type="ORF">ARMOST_01694</name>
</gene>
<reference evidence="3" key="1">
    <citation type="journal article" date="2017" name="Nat. Ecol. Evol.">
        <title>Genome expansion and lineage-specific genetic innovations in the forest pathogenic fungi Armillaria.</title>
        <authorList>
            <person name="Sipos G."/>
            <person name="Prasanna A.N."/>
            <person name="Walter M.C."/>
            <person name="O'Connor E."/>
            <person name="Balint B."/>
            <person name="Krizsan K."/>
            <person name="Kiss B."/>
            <person name="Hess J."/>
            <person name="Varga T."/>
            <person name="Slot J."/>
            <person name="Riley R."/>
            <person name="Boka B."/>
            <person name="Rigling D."/>
            <person name="Barry K."/>
            <person name="Lee J."/>
            <person name="Mihaltcheva S."/>
            <person name="LaButti K."/>
            <person name="Lipzen A."/>
            <person name="Waldron R."/>
            <person name="Moloney N.M."/>
            <person name="Sperisen C."/>
            <person name="Kredics L."/>
            <person name="Vagvoelgyi C."/>
            <person name="Patrignani A."/>
            <person name="Fitzpatrick D."/>
            <person name="Nagy I."/>
            <person name="Doyle S."/>
            <person name="Anderson J.B."/>
            <person name="Grigoriev I.V."/>
            <person name="Gueldener U."/>
            <person name="Muensterkoetter M."/>
            <person name="Nagy L.G."/>
        </authorList>
    </citation>
    <scope>NUCLEOTIDE SEQUENCE [LARGE SCALE GENOMIC DNA]</scope>
    <source>
        <strain evidence="3">C18/9</strain>
    </source>
</reference>
<evidence type="ECO:0000313" key="2">
    <source>
        <dbReference type="EMBL" id="SJK98427.1"/>
    </source>
</evidence>
<feature type="compositionally biased region" description="Basic and acidic residues" evidence="1">
    <location>
        <begin position="1"/>
        <end position="11"/>
    </location>
</feature>